<dbReference type="RefSeq" id="WP_103925097.1">
    <property type="nucleotide sequence ID" value="NZ_FNVR01000013.1"/>
</dbReference>
<protein>
    <submittedName>
        <fullName evidence="1">Uncharacterized protein</fullName>
    </submittedName>
</protein>
<accession>A0A1H5XC68</accession>
<dbReference type="Proteomes" id="UP000236736">
    <property type="component" value="Unassembled WGS sequence"/>
</dbReference>
<keyword evidence="2" id="KW-1185">Reference proteome</keyword>
<evidence type="ECO:0000313" key="1">
    <source>
        <dbReference type="EMBL" id="SEG09055.1"/>
    </source>
</evidence>
<dbReference type="STRING" id="1120964.GCA_001313265_04203"/>
<reference evidence="2" key="1">
    <citation type="submission" date="2016-10" db="EMBL/GenBank/DDBJ databases">
        <authorList>
            <person name="Varghese N."/>
            <person name="Submissions S."/>
        </authorList>
    </citation>
    <scope>NUCLEOTIDE SEQUENCE [LARGE SCALE GENOMIC DNA]</scope>
    <source>
        <strain evidence="2">DSM 17298</strain>
    </source>
</reference>
<gene>
    <name evidence="1" type="ORF">SAMN03080598_02434</name>
</gene>
<dbReference type="EMBL" id="FNVR01000013">
    <property type="protein sequence ID" value="SEG09055.1"/>
    <property type="molecule type" value="Genomic_DNA"/>
</dbReference>
<proteinExistence type="predicted"/>
<name>A0A1H5XC68_9BACT</name>
<sequence>MLKKITHEEARRIIDSKFISDNDVRLIASNFIVGQSLVDFIGNFKHSEINQVHYLESKNLIRIINSFLMVLKLNDNHQYFYQSKEVKMLIDIVSTNKEINQLTEVQINYSLFNSLIKYALSITESGDKMDMKAKFYGKIPTKFLAFRQDQADRWFDHFCDYFLQYVSEIKYYTDSQKTLNYIMTNIAFYLLKSQPRRYFVKQGENIETTVSRIIQELYDNTGDRFESSRYY</sequence>
<dbReference type="AlphaFoldDB" id="A0A1H5XC68"/>
<organism evidence="1 2">
    <name type="scientific">Algoriphagus boritolerans DSM 17298 = JCM 18970</name>
    <dbReference type="NCBI Taxonomy" id="1120964"/>
    <lineage>
        <taxon>Bacteria</taxon>
        <taxon>Pseudomonadati</taxon>
        <taxon>Bacteroidota</taxon>
        <taxon>Cytophagia</taxon>
        <taxon>Cytophagales</taxon>
        <taxon>Cyclobacteriaceae</taxon>
        <taxon>Algoriphagus</taxon>
    </lineage>
</organism>
<evidence type="ECO:0000313" key="2">
    <source>
        <dbReference type="Proteomes" id="UP000236736"/>
    </source>
</evidence>